<evidence type="ECO:0000313" key="22">
    <source>
        <dbReference type="Proteomes" id="UP000663880"/>
    </source>
</evidence>
<evidence type="ECO:0000256" key="11">
    <source>
        <dbReference type="ARBA" id="ARBA00023004"/>
    </source>
</evidence>
<dbReference type="SMART" id="SM01092">
    <property type="entry name" value="CO_deh_flav_C"/>
    <property type="match status" value="1"/>
</dbReference>
<dbReference type="Pfam" id="PF02738">
    <property type="entry name" value="MoCoBD_1"/>
    <property type="match status" value="1"/>
</dbReference>
<keyword evidence="7 18" id="KW-0001">2Fe-2S</keyword>
<feature type="binding site" evidence="18">
    <location>
        <position position="877"/>
    </location>
    <ligand>
        <name>Mo-molybdopterin</name>
        <dbReference type="ChEBI" id="CHEBI:71302"/>
    </ligand>
    <ligandPart>
        <name>Mo</name>
        <dbReference type="ChEBI" id="CHEBI:28685"/>
    </ligandPart>
</feature>
<dbReference type="GO" id="GO:0071949">
    <property type="term" value="F:FAD binding"/>
    <property type="evidence" value="ECO:0007669"/>
    <property type="project" value="InterPro"/>
</dbReference>
<dbReference type="GO" id="GO:0005777">
    <property type="term" value="C:peroxisome"/>
    <property type="evidence" value="ECO:0007669"/>
    <property type="project" value="UniProtKB-SubCell"/>
</dbReference>
<dbReference type="Pfam" id="PF00941">
    <property type="entry name" value="FAD_binding_5"/>
    <property type="match status" value="1"/>
</dbReference>
<evidence type="ECO:0000256" key="18">
    <source>
        <dbReference type="PIRSR" id="PIRSR000127-3"/>
    </source>
</evidence>
<dbReference type="InterPro" id="IPR006058">
    <property type="entry name" value="2Fe2S_fd_BS"/>
</dbReference>
<proteinExistence type="inferred from homology"/>
<dbReference type="SUPFAM" id="SSF56176">
    <property type="entry name" value="FAD-binding/transporter-associated domain-like"/>
    <property type="match status" value="1"/>
</dbReference>
<sequence length="1258" mass="141097">MDRITFRVNGEACSAGSEVDSDESLNDFLRIRLNLRGTKYMCKEGGCGACIVAVTAPDHDGHKRTFAVNSCLTSILSCQDWEITTIEGLGDRQGYHPIQRTLAEHNGSQCGYCTPGWVMNMYSLLEANNYNITQYEIENSFGSNNCRCTGYRPILDAFKTFAKDAPKPNLSDIEELTVCRDKEKCEKPCRDWCFVSNKDRKSKIIHLKDDKIWYRVYEISEIFDVFRKEGVDSYMLVNGNTGRGAIYIFEFPRVLIDISAVEELRTHYLDQNLVIGAGTALTDLMEIFKKMAETYENFSYLQKLYDHLDLVAHIPVRNVGSIAGNLMLKKRDATFASDVFLLFEAVGAIMTIVSADSILDVTPQEFLSIDMKGKIITQIKIPPLAKHYKFISFKVIPRSQNAIAQVHAAFLYELDPVQEQTVISARLVFGGLSGPFTHAYSTENYLKGQKLFENHVLQSALSILNDEIVVEEIKGMQKPEFRKKAALGLFYKGLLAIIPPELLNPRYLSGAIDLRKNRPLSKGKEVYDTNPILWPLNEPMPKVEALIQCSGEAIYVNDVETMQKEVYCAFVTAKIFSGDIEHIDPAPALKIPGVVAFYTAKDIPGKNIFVSGTITGYIPEKILSDGKIDFFDQPIGILVAETETIAKRAATLVNVTYRKENRKPLLDIRDVLVKDPSRITLVENIPPLKKPGTEIECIIKQTENIFWQYHYTMETQSCVTKPSDDSFDVLAASQFPDMTHLVVSAALGIEQSRVNVTIPRCGGAYGCKITRVGLVATASSIVSYLLNRPCRFIMDIQENIRIVGKRLPAHLQYEVGVNRYGVIQYLNYDMYSDTGYGQFELVSSLIPPAIRSCYNHLTWDFSVYRVTTDTHSNTYARSPGSLEGICMTEHVLERISYELDIDPLEVRLNNLNPEFIDVKDILETLLKNSEYTERKKEVEKFNSENRWKKRGLRAAIMSWPAPDQVDYHIYISIYHGDGSVIVKHGGVEIGQGINTKVIQTIAFVFKISMDKIKTKAVDVASAPNTYCAAGSRTTQSICFGAIKCCQIILDRLAPIKTSLQNPTWEELIQSAYSQGVNLQANYHVTTADQDPIRSAGVSLTEVELDIITGESLVLRVDLVEDIGTSINPEIDVGQIEGAFIMGLGYWTSEHIIYDKETGQILTDRTWTYHIPQAKDIPIDFRIQLRRNHNPVATLGARAVAEPATCLAVSVAFALKAALANSREESGYPKNQWFSVDGPYTLEANVLSADANLEEFLFR</sequence>
<keyword evidence="8 18" id="KW-0479">Metal-binding</keyword>
<evidence type="ECO:0000256" key="16">
    <source>
        <dbReference type="PIRSR" id="PIRSR000127-1"/>
    </source>
</evidence>
<dbReference type="GO" id="GO:0051537">
    <property type="term" value="F:2 iron, 2 sulfur cluster binding"/>
    <property type="evidence" value="ECO:0007669"/>
    <property type="project" value="UniProtKB-KW"/>
</dbReference>
<dbReference type="Pfam" id="PF01315">
    <property type="entry name" value="Ald_Xan_dh_C"/>
    <property type="match status" value="1"/>
</dbReference>
<evidence type="ECO:0000259" key="19">
    <source>
        <dbReference type="PROSITE" id="PS51085"/>
    </source>
</evidence>
<dbReference type="EMBL" id="CAJOBZ010000015">
    <property type="protein sequence ID" value="CAF4846895.1"/>
    <property type="molecule type" value="Genomic_DNA"/>
</dbReference>
<evidence type="ECO:0000256" key="14">
    <source>
        <dbReference type="ARBA" id="ARBA00023140"/>
    </source>
</evidence>
<dbReference type="FunFam" id="3.10.20.30:FF:000012">
    <property type="entry name" value="Xanthine dehydrogenase/oxidase"/>
    <property type="match status" value="1"/>
</dbReference>
<feature type="binding site" evidence="18">
    <location>
        <position position="1030"/>
    </location>
    <ligand>
        <name>Mo-molybdopterin</name>
        <dbReference type="ChEBI" id="CHEBI:71302"/>
    </ligand>
    <ligandPart>
        <name>Mo</name>
        <dbReference type="ChEBI" id="CHEBI:28685"/>
    </ligandPart>
</feature>
<keyword evidence="14" id="KW-0576">Peroxisome</keyword>
<feature type="binding site" evidence="17">
    <location>
        <position position="394"/>
    </location>
    <ligand>
        <name>FAD</name>
        <dbReference type="ChEBI" id="CHEBI:57692"/>
    </ligand>
</feature>
<reference evidence="21" key="1">
    <citation type="submission" date="2021-02" db="EMBL/GenBank/DDBJ databases">
        <authorList>
            <person name="Steward A R."/>
        </authorList>
    </citation>
    <scope>NUCLEOTIDE SEQUENCE</scope>
</reference>
<keyword evidence="5 18" id="KW-0500">Molybdenum</keyword>
<comment type="cofactor">
    <cofactor evidence="15">
        <name>[2Fe-2S] cluster</name>
        <dbReference type="ChEBI" id="CHEBI:190135"/>
    </cofactor>
</comment>
<dbReference type="SUPFAM" id="SSF54665">
    <property type="entry name" value="CO dehydrogenase molybdoprotein N-domain-like"/>
    <property type="match status" value="1"/>
</dbReference>
<evidence type="ECO:0000256" key="17">
    <source>
        <dbReference type="PIRSR" id="PIRSR000127-2"/>
    </source>
</evidence>
<dbReference type="Gene3D" id="3.30.465.10">
    <property type="match status" value="1"/>
</dbReference>
<evidence type="ECO:0000256" key="8">
    <source>
        <dbReference type="ARBA" id="ARBA00022723"/>
    </source>
</evidence>
<dbReference type="PIRSF" id="PIRSF000127">
    <property type="entry name" value="Xanthine_DH"/>
    <property type="match status" value="1"/>
</dbReference>
<feature type="binding site" evidence="18">
    <location>
        <position position="734"/>
    </location>
    <ligand>
        <name>Mo-molybdopterin</name>
        <dbReference type="ChEBI" id="CHEBI:71302"/>
    </ligand>
    <ligandPart>
        <name>Mo</name>
        <dbReference type="ChEBI" id="CHEBI:28685"/>
    </ligandPart>
</feature>
<dbReference type="GO" id="GO:0016491">
    <property type="term" value="F:oxidoreductase activity"/>
    <property type="evidence" value="ECO:0007669"/>
    <property type="project" value="UniProtKB-KW"/>
</dbReference>
<evidence type="ECO:0000256" key="5">
    <source>
        <dbReference type="ARBA" id="ARBA00022505"/>
    </source>
</evidence>
<keyword evidence="11 18" id="KW-0408">Iron</keyword>
<accession>A0A821RZV6</accession>
<evidence type="ECO:0000256" key="10">
    <source>
        <dbReference type="ARBA" id="ARBA00023002"/>
    </source>
</evidence>
<dbReference type="PROSITE" id="PS51387">
    <property type="entry name" value="FAD_PCMH"/>
    <property type="match status" value="1"/>
</dbReference>
<evidence type="ECO:0000256" key="6">
    <source>
        <dbReference type="ARBA" id="ARBA00022630"/>
    </source>
</evidence>
<dbReference type="Pfam" id="PF00111">
    <property type="entry name" value="Fer2"/>
    <property type="match status" value="1"/>
</dbReference>
<comment type="subunit">
    <text evidence="4">Homodimer.</text>
</comment>
<evidence type="ECO:0000256" key="3">
    <source>
        <dbReference type="ARBA" id="ARBA00006849"/>
    </source>
</evidence>
<evidence type="ECO:0000256" key="13">
    <source>
        <dbReference type="ARBA" id="ARBA00023027"/>
    </source>
</evidence>
<evidence type="ECO:0000313" key="21">
    <source>
        <dbReference type="EMBL" id="CAF4846895.1"/>
    </source>
</evidence>
<dbReference type="FunFam" id="3.30.465.10:FF:000013">
    <property type="entry name" value="Aldehyde oxidase"/>
    <property type="match status" value="1"/>
</dbReference>
<dbReference type="PANTHER" id="PTHR11908">
    <property type="entry name" value="XANTHINE DEHYDROGENASE"/>
    <property type="match status" value="1"/>
</dbReference>
<dbReference type="AlphaFoldDB" id="A0A821RZV6"/>
<dbReference type="Pfam" id="PF01799">
    <property type="entry name" value="Fer2_2"/>
    <property type="match status" value="1"/>
</dbReference>
<dbReference type="PROSITE" id="PS00197">
    <property type="entry name" value="2FE2S_FER_1"/>
    <property type="match status" value="1"/>
</dbReference>
<dbReference type="InterPro" id="IPR008274">
    <property type="entry name" value="AldOxase/xan_DH_MoCoBD1"/>
</dbReference>
<dbReference type="InterPro" id="IPR046867">
    <property type="entry name" value="AldOxase/xan_DH_MoCoBD2"/>
</dbReference>
<dbReference type="InterPro" id="IPR002888">
    <property type="entry name" value="2Fe-2S-bd"/>
</dbReference>
<dbReference type="PROSITE" id="PS51085">
    <property type="entry name" value="2FE2S_FER_2"/>
    <property type="match status" value="1"/>
</dbReference>
<dbReference type="SUPFAM" id="SSF54292">
    <property type="entry name" value="2Fe-2S ferredoxin-like"/>
    <property type="match status" value="1"/>
</dbReference>
<dbReference type="SUPFAM" id="SSF55447">
    <property type="entry name" value="CO dehydrogenase flavoprotein C-terminal domain-like"/>
    <property type="match status" value="1"/>
</dbReference>
<dbReference type="PANTHER" id="PTHR11908:SF132">
    <property type="entry name" value="ALDEHYDE OXIDASE 1-RELATED"/>
    <property type="match status" value="1"/>
</dbReference>
<dbReference type="InterPro" id="IPR037165">
    <property type="entry name" value="AldOxase/xan_DH_Mopterin-bd_sf"/>
</dbReference>
<feature type="binding site" evidence="18">
    <location>
        <position position="146"/>
    </location>
    <ligand>
        <name>[2Fe-2S] cluster</name>
        <dbReference type="ChEBI" id="CHEBI:190135"/>
        <label>2</label>
    </ligand>
</feature>
<dbReference type="Gene3D" id="1.10.150.120">
    <property type="entry name" value="[2Fe-2S]-binding domain"/>
    <property type="match status" value="1"/>
</dbReference>
<dbReference type="InterPro" id="IPR012675">
    <property type="entry name" value="Beta-grasp_dom_sf"/>
</dbReference>
<dbReference type="CDD" id="cd00207">
    <property type="entry name" value="fer2"/>
    <property type="match status" value="1"/>
</dbReference>
<dbReference type="Gene3D" id="3.30.365.10">
    <property type="entry name" value="Aldehyde oxidase/xanthine dehydrogenase, molybdopterin binding domain"/>
    <property type="match status" value="5"/>
</dbReference>
<dbReference type="InterPro" id="IPR036856">
    <property type="entry name" value="Ald_Oxase/Xan_DH_a/b_sf"/>
</dbReference>
<dbReference type="InterPro" id="IPR016208">
    <property type="entry name" value="Ald_Oxase/xanthine_DH-like"/>
</dbReference>
<feature type="binding site" evidence="18">
    <location>
        <position position="47"/>
    </location>
    <ligand>
        <name>[2Fe-2S] cluster</name>
        <dbReference type="ChEBI" id="CHEBI:190135"/>
        <label>1</label>
    </ligand>
</feature>
<feature type="domain" description="FAD-binding PCMH-type" evidence="20">
    <location>
        <begin position="206"/>
        <end position="386"/>
    </location>
</feature>
<keyword evidence="10" id="KW-0560">Oxidoreductase</keyword>
<name>A0A821RZV6_9NEOP</name>
<dbReference type="Proteomes" id="UP000663880">
    <property type="component" value="Unassembled WGS sequence"/>
</dbReference>
<dbReference type="SMART" id="SM01008">
    <property type="entry name" value="Ald_Xan_dh_C"/>
    <property type="match status" value="1"/>
</dbReference>
<dbReference type="InterPro" id="IPR000674">
    <property type="entry name" value="Ald_Oxase/Xan_DH_a/b"/>
</dbReference>
<comment type="cofactor">
    <cofactor evidence="1 17">
        <name>FAD</name>
        <dbReference type="ChEBI" id="CHEBI:57692"/>
    </cofactor>
</comment>
<feature type="binding site" evidence="18">
    <location>
        <position position="148"/>
    </location>
    <ligand>
        <name>[2Fe-2S] cluster</name>
        <dbReference type="ChEBI" id="CHEBI:190135"/>
        <label>2</label>
    </ligand>
</feature>
<gene>
    <name evidence="21" type="ORF">PMACD_LOCUS6710</name>
</gene>
<dbReference type="InterPro" id="IPR036010">
    <property type="entry name" value="2Fe-2S_ferredoxin-like_sf"/>
</dbReference>
<dbReference type="GO" id="GO:0005506">
    <property type="term" value="F:iron ion binding"/>
    <property type="evidence" value="ECO:0007669"/>
    <property type="project" value="InterPro"/>
</dbReference>
<comment type="similarity">
    <text evidence="3">Belongs to the xanthine dehydrogenase family.</text>
</comment>
<feature type="binding site" evidence="18">
    <location>
        <position position="71"/>
    </location>
    <ligand>
        <name>[2Fe-2S] cluster</name>
        <dbReference type="ChEBI" id="CHEBI:190135"/>
        <label>1</label>
    </ligand>
</feature>
<dbReference type="InterPro" id="IPR036884">
    <property type="entry name" value="2Fe-2S-bd_dom_sf"/>
</dbReference>
<evidence type="ECO:0000256" key="4">
    <source>
        <dbReference type="ARBA" id="ARBA00011738"/>
    </source>
</evidence>
<organism evidence="21 22">
    <name type="scientific">Pieris macdunnoughi</name>
    <dbReference type="NCBI Taxonomy" id="345717"/>
    <lineage>
        <taxon>Eukaryota</taxon>
        <taxon>Metazoa</taxon>
        <taxon>Ecdysozoa</taxon>
        <taxon>Arthropoda</taxon>
        <taxon>Hexapoda</taxon>
        <taxon>Insecta</taxon>
        <taxon>Pterygota</taxon>
        <taxon>Neoptera</taxon>
        <taxon>Endopterygota</taxon>
        <taxon>Lepidoptera</taxon>
        <taxon>Glossata</taxon>
        <taxon>Ditrysia</taxon>
        <taxon>Papilionoidea</taxon>
        <taxon>Pieridae</taxon>
        <taxon>Pierinae</taxon>
        <taxon>Pieris</taxon>
    </lineage>
</organism>
<keyword evidence="12 18" id="KW-0411">Iron-sulfur</keyword>
<dbReference type="FunFam" id="3.30.365.10:FF:000001">
    <property type="entry name" value="Xanthine dehydrogenase oxidase"/>
    <property type="match status" value="1"/>
</dbReference>
<dbReference type="Gene3D" id="3.30.390.50">
    <property type="entry name" value="CO dehydrogenase flavoprotein, C-terminal domain"/>
    <property type="match status" value="1"/>
</dbReference>
<dbReference type="Gene3D" id="3.10.20.30">
    <property type="match status" value="1"/>
</dbReference>
<comment type="cofactor">
    <cofactor evidence="18">
        <name>[2Fe-2S] cluster</name>
        <dbReference type="ChEBI" id="CHEBI:190135"/>
    </cofactor>
    <text evidence="18">Binds 2 [2Fe-2S] clusters.</text>
</comment>
<dbReference type="OrthoDB" id="8300278at2759"/>
<feature type="binding site" evidence="18">
    <location>
        <position position="50"/>
    </location>
    <ligand>
        <name>[2Fe-2S] cluster</name>
        <dbReference type="ChEBI" id="CHEBI:190135"/>
        <label>1</label>
    </ligand>
</feature>
<keyword evidence="22" id="KW-1185">Reference proteome</keyword>
<evidence type="ECO:0000256" key="2">
    <source>
        <dbReference type="ARBA" id="ARBA00004275"/>
    </source>
</evidence>
<dbReference type="Pfam" id="PF20256">
    <property type="entry name" value="MoCoBD_2"/>
    <property type="match status" value="1"/>
</dbReference>
<evidence type="ECO:0000256" key="12">
    <source>
        <dbReference type="ARBA" id="ARBA00023014"/>
    </source>
</evidence>
<dbReference type="InterPro" id="IPR001041">
    <property type="entry name" value="2Fe-2S_ferredoxin-type"/>
</dbReference>
<comment type="cofactor">
    <cofactor evidence="18">
        <name>Mo-molybdopterin</name>
        <dbReference type="ChEBI" id="CHEBI:71302"/>
    </cofactor>
    <text evidence="18">Binds 1 Mo-molybdopterin (Mo-MPT) cofactor per subunit.</text>
</comment>
<comment type="caution">
    <text evidence="21">The sequence shown here is derived from an EMBL/GenBank/DDBJ whole genome shotgun (WGS) entry which is preliminary data.</text>
</comment>
<evidence type="ECO:0000256" key="9">
    <source>
        <dbReference type="ARBA" id="ARBA00022827"/>
    </source>
</evidence>
<keyword evidence="6" id="KW-0285">Flavoprotein</keyword>
<protein>
    <submittedName>
        <fullName evidence="21">Uncharacterized protein</fullName>
    </submittedName>
</protein>
<dbReference type="InterPro" id="IPR002346">
    <property type="entry name" value="Mopterin_DH_FAD-bd"/>
</dbReference>
<dbReference type="InterPro" id="IPR036318">
    <property type="entry name" value="FAD-bd_PCMH-like_sf"/>
</dbReference>
<feature type="binding site" evidence="18">
    <location>
        <position position="42"/>
    </location>
    <ligand>
        <name>[2Fe-2S] cluster</name>
        <dbReference type="ChEBI" id="CHEBI:190135"/>
        <label>1</label>
    </ligand>
</feature>
<dbReference type="SUPFAM" id="SSF47741">
    <property type="entry name" value="CO dehydrogenase ISP C-domain like"/>
    <property type="match status" value="1"/>
</dbReference>
<dbReference type="InterPro" id="IPR005107">
    <property type="entry name" value="CO_DH_flav_C"/>
</dbReference>
<feature type="domain" description="2Fe-2S ferredoxin-type" evidence="19">
    <location>
        <begin position="2"/>
        <end position="89"/>
    </location>
</feature>
<feature type="binding site" evidence="18">
    <location>
        <position position="113"/>
    </location>
    <ligand>
        <name>[2Fe-2S] cluster</name>
        <dbReference type="ChEBI" id="CHEBI:190135"/>
        <label>2</label>
    </ligand>
</feature>
<dbReference type="InterPro" id="IPR016169">
    <property type="entry name" value="FAD-bd_PCMH_sub2"/>
</dbReference>
<evidence type="ECO:0000256" key="1">
    <source>
        <dbReference type="ARBA" id="ARBA00001974"/>
    </source>
</evidence>
<evidence type="ECO:0000259" key="20">
    <source>
        <dbReference type="PROSITE" id="PS51387"/>
    </source>
</evidence>
<dbReference type="Gene3D" id="3.90.1170.50">
    <property type="entry name" value="Aldehyde oxidase/xanthine dehydrogenase, a/b hammerhead"/>
    <property type="match status" value="1"/>
</dbReference>
<dbReference type="InterPro" id="IPR036683">
    <property type="entry name" value="CO_DH_flav_C_dom_sf"/>
</dbReference>
<dbReference type="Pfam" id="PF03450">
    <property type="entry name" value="CO_deh_flav_C"/>
    <property type="match status" value="1"/>
</dbReference>
<keyword evidence="13" id="KW-0520">NAD</keyword>
<comment type="subcellular location">
    <subcellularLocation>
        <location evidence="2">Peroxisome</location>
    </subcellularLocation>
</comment>
<feature type="binding site" evidence="18">
    <location>
        <position position="110"/>
    </location>
    <ligand>
        <name>[2Fe-2S] cluster</name>
        <dbReference type="ChEBI" id="CHEBI:190135"/>
        <label>2</label>
    </ligand>
</feature>
<keyword evidence="9 17" id="KW-0274">FAD</keyword>
<evidence type="ECO:0000256" key="7">
    <source>
        <dbReference type="ARBA" id="ARBA00022714"/>
    </source>
</evidence>
<dbReference type="InterPro" id="IPR016166">
    <property type="entry name" value="FAD-bd_PCMH"/>
</dbReference>
<feature type="active site" description="Proton acceptor" evidence="16">
    <location>
        <position position="1201"/>
    </location>
</feature>
<evidence type="ECO:0000256" key="15">
    <source>
        <dbReference type="ARBA" id="ARBA00034078"/>
    </source>
</evidence>
<feature type="binding site" evidence="17">
    <location>
        <begin position="321"/>
        <end position="325"/>
    </location>
    <ligand>
        <name>FAD</name>
        <dbReference type="ChEBI" id="CHEBI:57692"/>
    </ligand>
</feature>
<dbReference type="SUPFAM" id="SSF56003">
    <property type="entry name" value="Molybdenum cofactor-binding domain"/>
    <property type="match status" value="1"/>
</dbReference>